<evidence type="ECO:0000256" key="6">
    <source>
        <dbReference type="HAMAP-Rule" id="MF_00194"/>
    </source>
</evidence>
<evidence type="ECO:0000256" key="2">
    <source>
        <dbReference type="ARBA" id="ARBA00008657"/>
    </source>
</evidence>
<evidence type="ECO:0000256" key="1">
    <source>
        <dbReference type="ARBA" id="ARBA00004453"/>
    </source>
</evidence>
<dbReference type="Pfam" id="PF04381">
    <property type="entry name" value="RdgC"/>
    <property type="match status" value="1"/>
</dbReference>
<dbReference type="AlphaFoldDB" id="A0A6N0HRW1"/>
<dbReference type="GO" id="GO:0000018">
    <property type="term" value="P:regulation of DNA recombination"/>
    <property type="evidence" value="ECO:0007669"/>
    <property type="project" value="TreeGrafter"/>
</dbReference>
<evidence type="ECO:0000313" key="7">
    <source>
        <dbReference type="EMBL" id="QKQ25095.1"/>
    </source>
</evidence>
<dbReference type="EMBL" id="CP054491">
    <property type="protein sequence ID" value="QKQ25095.1"/>
    <property type="molecule type" value="Genomic_DNA"/>
</dbReference>
<proteinExistence type="inferred from homology"/>
<dbReference type="GO" id="GO:0003690">
    <property type="term" value="F:double-stranded DNA binding"/>
    <property type="evidence" value="ECO:0007669"/>
    <property type="project" value="TreeGrafter"/>
</dbReference>
<protein>
    <recommendedName>
        <fullName evidence="3 6">Recombination-associated protein RdgC</fullName>
    </recommendedName>
</protein>
<dbReference type="NCBIfam" id="NF001462">
    <property type="entry name" value="PRK00321.1-3"/>
    <property type="match status" value="1"/>
</dbReference>
<accession>A0A6N0HRW1</accession>
<name>A0A6N0HRW1_9GAMM</name>
<dbReference type="GO" id="GO:0005737">
    <property type="term" value="C:cytoplasm"/>
    <property type="evidence" value="ECO:0007669"/>
    <property type="project" value="UniProtKB-UniRule"/>
</dbReference>
<evidence type="ECO:0000313" key="8">
    <source>
        <dbReference type="Proteomes" id="UP000509658"/>
    </source>
</evidence>
<organism evidence="7 8">
    <name type="scientific">Candidatus Reidiella endopervernicosa</name>
    <dbReference type="NCBI Taxonomy" id="2738883"/>
    <lineage>
        <taxon>Bacteria</taxon>
        <taxon>Pseudomonadati</taxon>
        <taxon>Pseudomonadota</taxon>
        <taxon>Gammaproteobacteria</taxon>
        <taxon>Candidatus Reidiella</taxon>
    </lineage>
</organism>
<dbReference type="GO" id="GO:0006310">
    <property type="term" value="P:DNA recombination"/>
    <property type="evidence" value="ECO:0007669"/>
    <property type="project" value="UniProtKB-UniRule"/>
</dbReference>
<keyword evidence="8" id="KW-1185">Reference proteome</keyword>
<dbReference type="PANTHER" id="PTHR38103:SF1">
    <property type="entry name" value="RECOMBINATION-ASSOCIATED PROTEIN RDGC"/>
    <property type="match status" value="1"/>
</dbReference>
<evidence type="ECO:0000256" key="4">
    <source>
        <dbReference type="ARBA" id="ARBA00022490"/>
    </source>
</evidence>
<dbReference type="InterPro" id="IPR007476">
    <property type="entry name" value="RdgC"/>
</dbReference>
<dbReference type="PANTHER" id="PTHR38103">
    <property type="entry name" value="RECOMBINATION-ASSOCIATED PROTEIN RDGC"/>
    <property type="match status" value="1"/>
</dbReference>
<keyword evidence="4 6" id="KW-0963">Cytoplasm</keyword>
<comment type="subcellular location">
    <subcellularLocation>
        <location evidence="1 6">Cytoplasm</location>
        <location evidence="1 6">Nucleoid</location>
    </subcellularLocation>
</comment>
<dbReference type="Proteomes" id="UP000509658">
    <property type="component" value="Chromosome"/>
</dbReference>
<dbReference type="GO" id="GO:0043590">
    <property type="term" value="C:bacterial nucleoid"/>
    <property type="evidence" value="ECO:0007669"/>
    <property type="project" value="TreeGrafter"/>
</dbReference>
<keyword evidence="5 6" id="KW-0233">DNA recombination</keyword>
<dbReference type="KEGG" id="rev:HUE57_01435"/>
<dbReference type="HAMAP" id="MF_00194">
    <property type="entry name" value="RdgC"/>
    <property type="match status" value="1"/>
</dbReference>
<gene>
    <name evidence="6 7" type="primary">rdgC</name>
    <name evidence="7" type="ORF">HUE57_01435</name>
</gene>
<dbReference type="NCBIfam" id="NF001464">
    <property type="entry name" value="PRK00321.1-5"/>
    <property type="match status" value="1"/>
</dbReference>
<reference evidence="7 8" key="1">
    <citation type="submission" date="2020-05" db="EMBL/GenBank/DDBJ databases">
        <title>Horizontal transmission and recombination maintain forever young bacterial symbiont genomes.</title>
        <authorList>
            <person name="Russell S.L."/>
            <person name="Pepper-Tunick E."/>
            <person name="Svedberg J."/>
            <person name="Byrne A."/>
            <person name="Ruelas Castillo J."/>
            <person name="Vollmers C."/>
            <person name="Beinart R.A."/>
            <person name="Corbett-Detig R."/>
        </authorList>
    </citation>
    <scope>NUCLEOTIDE SEQUENCE [LARGE SCALE GENOMIC DNA]</scope>
    <source>
        <strain evidence="7">Santa_Monica_outfall</strain>
    </source>
</reference>
<evidence type="ECO:0000256" key="3">
    <source>
        <dbReference type="ARBA" id="ARBA00022296"/>
    </source>
</evidence>
<comment type="similarity">
    <text evidence="2 6">Belongs to the RdgC family.</text>
</comment>
<sequence>MWFKNLLLYRFSQPFELNAEALNEALSQHAAHPCGRHELTSYGWVEPLGRHGSQLIHATNSNLMICARKEEKVIPAAVVRDLTEEKVIAIEESEGRKVRAKEKRAMRDEIMHDMINQAFTRSSQTYAYIDAKGDWLIVDASSPKRAEELLVLLRKSVGSLPVVPAATQQSPAVVTTRWLQQGGAELPFELGDECELREPGEDGGVVRCRKLDLTGDEVQTHLNNGRMAVKLAVEWNERLSCILTEELAVKRLKFLDIVEEEAQLEDIDDYATRFDTDFSIMALELNRFIPALMKAFGGLINND</sequence>
<dbReference type="RefSeq" id="WP_174672572.1">
    <property type="nucleotide sequence ID" value="NZ_CP054491.1"/>
</dbReference>
<comment type="function">
    <text evidence="6">May be involved in recombination.</text>
</comment>
<evidence type="ECO:0000256" key="5">
    <source>
        <dbReference type="ARBA" id="ARBA00023172"/>
    </source>
</evidence>